<dbReference type="InterPro" id="IPR011009">
    <property type="entry name" value="Kinase-like_dom_sf"/>
</dbReference>
<evidence type="ECO:0000313" key="6">
    <source>
        <dbReference type="EMBL" id="EYF03672.1"/>
    </source>
</evidence>
<dbReference type="Gene3D" id="1.10.510.10">
    <property type="entry name" value="Transferase(Phosphotransferase) domain 1"/>
    <property type="match status" value="1"/>
</dbReference>
<name>A0A017T3W3_9BACT</name>
<dbReference type="AlphaFoldDB" id="A0A017T3W3"/>
<evidence type="ECO:0000256" key="1">
    <source>
        <dbReference type="ARBA" id="ARBA00022679"/>
    </source>
</evidence>
<evidence type="ECO:0000256" key="4">
    <source>
        <dbReference type="ARBA" id="ARBA00022840"/>
    </source>
</evidence>
<dbReference type="Proteomes" id="UP000019678">
    <property type="component" value="Unassembled WGS sequence"/>
</dbReference>
<keyword evidence="1" id="KW-0808">Transferase</keyword>
<dbReference type="OrthoDB" id="5509558at2"/>
<dbReference type="PANTHER" id="PTHR43289:SF6">
    <property type="entry name" value="SERINE_THREONINE-PROTEIN KINASE NEKL-3"/>
    <property type="match status" value="1"/>
</dbReference>
<proteinExistence type="predicted"/>
<evidence type="ECO:0000313" key="7">
    <source>
        <dbReference type="Proteomes" id="UP000019678"/>
    </source>
</evidence>
<keyword evidence="2" id="KW-0547">Nucleotide-binding</keyword>
<dbReference type="RefSeq" id="WP_044245523.1">
    <property type="nucleotide sequence ID" value="NZ_ASRX01000043.1"/>
</dbReference>
<dbReference type="eggNOG" id="COG0515">
    <property type="taxonomic scope" value="Bacteria"/>
</dbReference>
<dbReference type="PANTHER" id="PTHR43289">
    <property type="entry name" value="MITOGEN-ACTIVATED PROTEIN KINASE KINASE KINASE 20-RELATED"/>
    <property type="match status" value="1"/>
</dbReference>
<dbReference type="SMART" id="SM00220">
    <property type="entry name" value="S_TKc"/>
    <property type="match status" value="1"/>
</dbReference>
<dbReference type="SUPFAM" id="SSF56112">
    <property type="entry name" value="Protein kinase-like (PK-like)"/>
    <property type="match status" value="1"/>
</dbReference>
<keyword evidence="7" id="KW-1185">Reference proteome</keyword>
<sequence>MAFRPGDVIGDRYEVEEMLGQGGQGAVYRGTDTVLGSQVAIKCLHPQIASEPGFKTRFLREARTMGALSGTSAVQVFDIGKIEGGGMYIVMELVDGQNFEQYLRSIEEAGSHIPLAKLWEIIDPLVATLEVAHARGIIHRDLKPGNIMVMRSQGRGPARLLDFGLAKDLKADPLTLDGMVTGSPSYIAPEAWMGKQDVIDHRVDVYALGTILFRALAGVHPFDARKALFDLVFAVTRGPRPSLHERRPDLSPAIDGWVARALAVDPNARHQNVRALWTDFQLRLTGRPA</sequence>
<organism evidence="6 7">
    <name type="scientific">Chondromyces apiculatus DSM 436</name>
    <dbReference type="NCBI Taxonomy" id="1192034"/>
    <lineage>
        <taxon>Bacteria</taxon>
        <taxon>Pseudomonadati</taxon>
        <taxon>Myxococcota</taxon>
        <taxon>Polyangia</taxon>
        <taxon>Polyangiales</taxon>
        <taxon>Polyangiaceae</taxon>
        <taxon>Chondromyces</taxon>
    </lineage>
</organism>
<comment type="caution">
    <text evidence="6">The sequence shown here is derived from an EMBL/GenBank/DDBJ whole genome shotgun (WGS) entry which is preliminary data.</text>
</comment>
<dbReference type="PROSITE" id="PS50011">
    <property type="entry name" value="PROTEIN_KINASE_DOM"/>
    <property type="match status" value="1"/>
</dbReference>
<feature type="domain" description="Protein kinase" evidence="5">
    <location>
        <begin position="13"/>
        <end position="281"/>
    </location>
</feature>
<dbReference type="InterPro" id="IPR000719">
    <property type="entry name" value="Prot_kinase_dom"/>
</dbReference>
<accession>A0A017T3W3</accession>
<dbReference type="GO" id="GO:0004674">
    <property type="term" value="F:protein serine/threonine kinase activity"/>
    <property type="evidence" value="ECO:0007669"/>
    <property type="project" value="UniProtKB-KW"/>
</dbReference>
<dbReference type="InterPro" id="IPR008271">
    <property type="entry name" value="Ser/Thr_kinase_AS"/>
</dbReference>
<gene>
    <name evidence="6" type="ORF">CAP_5283</name>
</gene>
<keyword evidence="4" id="KW-0067">ATP-binding</keyword>
<dbReference type="STRING" id="1192034.CAP_5283"/>
<dbReference type="PROSITE" id="PS00108">
    <property type="entry name" value="PROTEIN_KINASE_ST"/>
    <property type="match status" value="1"/>
</dbReference>
<evidence type="ECO:0000256" key="2">
    <source>
        <dbReference type="ARBA" id="ARBA00022741"/>
    </source>
</evidence>
<dbReference type="GO" id="GO:0005524">
    <property type="term" value="F:ATP binding"/>
    <property type="evidence" value="ECO:0007669"/>
    <property type="project" value="UniProtKB-KW"/>
</dbReference>
<keyword evidence="3 6" id="KW-0418">Kinase</keyword>
<dbReference type="EMBL" id="ASRX01000043">
    <property type="protein sequence ID" value="EYF03672.1"/>
    <property type="molecule type" value="Genomic_DNA"/>
</dbReference>
<dbReference type="Gene3D" id="3.30.200.20">
    <property type="entry name" value="Phosphorylase Kinase, domain 1"/>
    <property type="match status" value="1"/>
</dbReference>
<dbReference type="CDD" id="cd14014">
    <property type="entry name" value="STKc_PknB_like"/>
    <property type="match status" value="1"/>
</dbReference>
<evidence type="ECO:0000256" key="3">
    <source>
        <dbReference type="ARBA" id="ARBA00022777"/>
    </source>
</evidence>
<keyword evidence="6" id="KW-0723">Serine/threonine-protein kinase</keyword>
<dbReference type="Pfam" id="PF00069">
    <property type="entry name" value="Pkinase"/>
    <property type="match status" value="1"/>
</dbReference>
<protein>
    <submittedName>
        <fullName evidence="6">Serine/threonine protein kinase</fullName>
    </submittedName>
</protein>
<evidence type="ECO:0000259" key="5">
    <source>
        <dbReference type="PROSITE" id="PS50011"/>
    </source>
</evidence>
<reference evidence="6 7" key="1">
    <citation type="submission" date="2013-05" db="EMBL/GenBank/DDBJ databases">
        <title>Genome assembly of Chondromyces apiculatus DSM 436.</title>
        <authorList>
            <person name="Sharma G."/>
            <person name="Khatri I."/>
            <person name="Kaur C."/>
            <person name="Mayilraj S."/>
            <person name="Subramanian S."/>
        </authorList>
    </citation>
    <scope>NUCLEOTIDE SEQUENCE [LARGE SCALE GENOMIC DNA]</scope>
    <source>
        <strain evidence="6 7">DSM 436</strain>
    </source>
</reference>